<evidence type="ECO:0000313" key="2">
    <source>
        <dbReference type="Proteomes" id="UP000007257"/>
    </source>
</evidence>
<sequence>MKTYLECFKEVRQQFIESNPGMVSRIEYEANQHAPNLGLSEKEFFDDEIGKLFISELARHGGDPVLTVIRMSSADDETKNTLQAEHYQTIADALGMPLNEYLIENRIIL</sequence>
<evidence type="ECO:0000313" key="1">
    <source>
        <dbReference type="EMBL" id="ADW72188.1"/>
    </source>
</evidence>
<protein>
    <submittedName>
        <fullName evidence="1">Uncharacterized protein</fullName>
    </submittedName>
</protein>
<dbReference type="HOGENOM" id="CLU_2181740_0_0_6"/>
<dbReference type="Pfam" id="PF19925">
    <property type="entry name" value="DUF6388"/>
    <property type="match status" value="1"/>
</dbReference>
<dbReference type="AlphaFoldDB" id="A0A0H3F5M2"/>
<gene>
    <name evidence="1" type="ordered locus">Rahaq_0561</name>
</gene>
<dbReference type="InterPro" id="IPR045662">
    <property type="entry name" value="DUF6388"/>
</dbReference>
<proteinExistence type="predicted"/>
<dbReference type="EMBL" id="CP002505">
    <property type="protein sequence ID" value="ADW72188.1"/>
    <property type="molecule type" value="Genomic_DNA"/>
</dbReference>
<accession>A0A0H3F5M2</accession>
<dbReference type="Proteomes" id="UP000007257">
    <property type="component" value="Chromosome"/>
</dbReference>
<reference evidence="1 2" key="2">
    <citation type="journal article" date="2012" name="J. Bacteriol.">
        <title>Complete Genome Sequence of Rahnella sp. Strain Y9602, a Gammaproteobacterium Isolate from Metal- and Radionuclide-Contaminated Soil.</title>
        <authorList>
            <person name="Martinez R.J."/>
            <person name="Bruce D."/>
            <person name="Detter C."/>
            <person name="Goodwin L.A."/>
            <person name="Han J."/>
            <person name="Han C.S."/>
            <person name="Held B."/>
            <person name="Land M.L."/>
            <person name="Mikhailova N."/>
            <person name="Nolan M."/>
            <person name="Pennacchio L."/>
            <person name="Pitluck S."/>
            <person name="Tapia R."/>
            <person name="Woyke T."/>
            <person name="Sobecky P.A."/>
        </authorList>
    </citation>
    <scope>NUCLEOTIDE SEQUENCE [LARGE SCALE GENOMIC DNA]</scope>
    <source>
        <strain evidence="1 2">Y9602</strain>
    </source>
</reference>
<dbReference type="KEGG" id="rah:Rahaq_0561"/>
<organism evidence="1 2">
    <name type="scientific">Rahnella sp. (strain Y9602)</name>
    <dbReference type="NCBI Taxonomy" id="2703885"/>
    <lineage>
        <taxon>Bacteria</taxon>
        <taxon>Pseudomonadati</taxon>
        <taxon>Pseudomonadota</taxon>
        <taxon>Gammaproteobacteria</taxon>
        <taxon>Enterobacterales</taxon>
        <taxon>Yersiniaceae</taxon>
        <taxon>Rahnella</taxon>
    </lineage>
</organism>
<reference evidence="2" key="1">
    <citation type="submission" date="2011-01" db="EMBL/GenBank/DDBJ databases">
        <title>Complete sequence of chromosome of Rahnella sp. Y9602.</title>
        <authorList>
            <consortium name="US DOE Joint Genome Institute"/>
            <person name="Lucas S."/>
            <person name="Copeland A."/>
            <person name="Lapidus A."/>
            <person name="Cheng J.-F."/>
            <person name="Goodwin L."/>
            <person name="Pitluck S."/>
            <person name="Lu M."/>
            <person name="Detter J.C."/>
            <person name="Han C."/>
            <person name="Tapia R."/>
            <person name="Land M."/>
            <person name="Hauser L."/>
            <person name="Kyrpides N."/>
            <person name="Ivanova N."/>
            <person name="Ovchinnikova G."/>
            <person name="Pagani I."/>
            <person name="Sobecky P.A."/>
            <person name="Martinez R.J."/>
            <person name="Woyke T."/>
        </authorList>
    </citation>
    <scope>NUCLEOTIDE SEQUENCE [LARGE SCALE GENOMIC DNA]</scope>
    <source>
        <strain evidence="2">Y9602</strain>
    </source>
</reference>
<dbReference type="RefSeq" id="WP_013573894.1">
    <property type="nucleotide sequence ID" value="NC_015061.1"/>
</dbReference>
<name>A0A0H3F5M2_RAHSY</name>